<gene>
    <name evidence="2" type="primary">zgc:154058</name>
</gene>
<reference evidence="2" key="2">
    <citation type="submission" date="2025-09" db="UniProtKB">
        <authorList>
            <consortium name="Ensembl"/>
        </authorList>
    </citation>
    <scope>IDENTIFICATION</scope>
</reference>
<feature type="region of interest" description="Disordered" evidence="1">
    <location>
        <begin position="129"/>
        <end position="167"/>
    </location>
</feature>
<feature type="region of interest" description="Disordered" evidence="1">
    <location>
        <begin position="215"/>
        <end position="250"/>
    </location>
</feature>
<proteinExistence type="predicted"/>
<keyword evidence="3" id="KW-1185">Reference proteome</keyword>
<dbReference type="Proteomes" id="UP000694546">
    <property type="component" value="Chromosome 15"/>
</dbReference>
<sequence>MSLWVILPVSLPALTITGIWVVYAMALYNQHVCPVENWLYNQSCEEELYVQRGPTLCCTLDNVPLISDGDCAATLRPCHREAPELSAQHGQSVHRLDLLRWPHHCGQLPGGQCQGAPLCGRGHGLPHQHAVRVPADGSDLPPGQDPEGVRRGPPPPHHVPAGLHRPGAQWHVLPGGELRPPARVGHLRVGLLRHRHALLWHLCLRVCRHVWGDPDGAGQGRGPRARGPCAQDRGPAGGPAAPCTSPTSPARKHVHAVVCSPTFEMN</sequence>
<dbReference type="GeneTree" id="ENSGT01030000234578"/>
<protein>
    <submittedName>
        <fullName evidence="2">Zgc:154058</fullName>
    </submittedName>
</protein>
<name>A0A8C5CMV7_GADMO</name>
<organism evidence="2 3">
    <name type="scientific">Gadus morhua</name>
    <name type="common">Atlantic cod</name>
    <dbReference type="NCBI Taxonomy" id="8049"/>
    <lineage>
        <taxon>Eukaryota</taxon>
        <taxon>Metazoa</taxon>
        <taxon>Chordata</taxon>
        <taxon>Craniata</taxon>
        <taxon>Vertebrata</taxon>
        <taxon>Euteleostomi</taxon>
        <taxon>Actinopterygii</taxon>
        <taxon>Neopterygii</taxon>
        <taxon>Teleostei</taxon>
        <taxon>Neoteleostei</taxon>
        <taxon>Acanthomorphata</taxon>
        <taxon>Zeiogadaria</taxon>
        <taxon>Gadariae</taxon>
        <taxon>Gadiformes</taxon>
        <taxon>Gadoidei</taxon>
        <taxon>Gadidae</taxon>
        <taxon>Gadus</taxon>
    </lineage>
</organism>
<accession>A0A8C5CMV7</accession>
<feature type="compositionally biased region" description="Low complexity" evidence="1">
    <location>
        <begin position="239"/>
        <end position="249"/>
    </location>
</feature>
<evidence type="ECO:0000313" key="2">
    <source>
        <dbReference type="Ensembl" id="ENSGMOP00000064559.1"/>
    </source>
</evidence>
<reference evidence="2" key="1">
    <citation type="submission" date="2025-08" db="UniProtKB">
        <authorList>
            <consortium name="Ensembl"/>
        </authorList>
    </citation>
    <scope>IDENTIFICATION</scope>
</reference>
<dbReference type="Ensembl" id="ENSGMOT00000045926.1">
    <property type="protein sequence ID" value="ENSGMOP00000064559.1"/>
    <property type="gene ID" value="ENSGMOG00000031801.1"/>
</dbReference>
<evidence type="ECO:0000313" key="3">
    <source>
        <dbReference type="Proteomes" id="UP000694546"/>
    </source>
</evidence>
<evidence type="ECO:0000256" key="1">
    <source>
        <dbReference type="SAM" id="MobiDB-lite"/>
    </source>
</evidence>
<dbReference type="AlphaFoldDB" id="A0A8C5CMV7"/>